<evidence type="ECO:0000256" key="1">
    <source>
        <dbReference type="SAM" id="MobiDB-lite"/>
    </source>
</evidence>
<feature type="compositionally biased region" description="Basic residues" evidence="1">
    <location>
        <begin position="228"/>
        <end position="240"/>
    </location>
</feature>
<name>A0AAJ7S7X3_9HYME</name>
<evidence type="ECO:0000313" key="3">
    <source>
        <dbReference type="RefSeq" id="XP_017886287.1"/>
    </source>
</evidence>
<dbReference type="AlphaFoldDB" id="A0AAJ7S7X3"/>
<dbReference type="GeneID" id="108628704"/>
<feature type="compositionally biased region" description="Basic and acidic residues" evidence="1">
    <location>
        <begin position="165"/>
        <end position="183"/>
    </location>
</feature>
<dbReference type="Proteomes" id="UP000694925">
    <property type="component" value="Unplaced"/>
</dbReference>
<accession>A0AAJ7S7X3</accession>
<keyword evidence="2" id="KW-1185">Reference proteome</keyword>
<evidence type="ECO:0000313" key="4">
    <source>
        <dbReference type="RefSeq" id="XP_026672557.1"/>
    </source>
</evidence>
<proteinExistence type="predicted"/>
<sequence>MYSCPPMPPAPCPPDCPPSKPKDDESSKYYREIGTEMIGNRLIIRMEREKGKSRKLKDWDPPCDCDVVIQRPTGKEGPKILKVADNNQILFRIESRSSMSKKDGNEMMPQAVSYEVGQCRGGPNTNDQCRTVTIYPVADSAGAQQVHTDRLTLDDENVFLLKVKNKPDADDKPRKNIELEMRTPKPPSPSAAPTSLTMSSSTIKLSESEKVALEAEEDCFKAGAPPKPTKRDKKRKKKRR</sequence>
<dbReference type="RefSeq" id="XP_017886287.1">
    <property type="nucleotide sequence ID" value="XM_018030798.2"/>
</dbReference>
<dbReference type="RefSeq" id="XP_026672557.1">
    <property type="nucleotide sequence ID" value="XM_026816756.1"/>
</dbReference>
<protein>
    <submittedName>
        <fullName evidence="3 4">Uncharacterized protein LOC108628704</fullName>
    </submittedName>
</protein>
<organism evidence="2 4">
    <name type="scientific">Ceratina calcarata</name>
    <dbReference type="NCBI Taxonomy" id="156304"/>
    <lineage>
        <taxon>Eukaryota</taxon>
        <taxon>Metazoa</taxon>
        <taxon>Ecdysozoa</taxon>
        <taxon>Arthropoda</taxon>
        <taxon>Hexapoda</taxon>
        <taxon>Insecta</taxon>
        <taxon>Pterygota</taxon>
        <taxon>Neoptera</taxon>
        <taxon>Endopterygota</taxon>
        <taxon>Hymenoptera</taxon>
        <taxon>Apocrita</taxon>
        <taxon>Aculeata</taxon>
        <taxon>Apoidea</taxon>
        <taxon>Anthophila</taxon>
        <taxon>Apidae</taxon>
        <taxon>Ceratina</taxon>
        <taxon>Zadontomerus</taxon>
    </lineage>
</organism>
<evidence type="ECO:0000313" key="2">
    <source>
        <dbReference type="Proteomes" id="UP000694925"/>
    </source>
</evidence>
<reference evidence="3 4" key="1">
    <citation type="submission" date="2025-04" db="UniProtKB">
        <authorList>
            <consortium name="RefSeq"/>
        </authorList>
    </citation>
    <scope>IDENTIFICATION</scope>
    <source>
        <tissue evidence="3 4">Whole body</tissue>
    </source>
</reference>
<dbReference type="KEGG" id="ccal:108628704"/>
<feature type="compositionally biased region" description="Low complexity" evidence="1">
    <location>
        <begin position="191"/>
        <end position="202"/>
    </location>
</feature>
<feature type="region of interest" description="Disordered" evidence="1">
    <location>
        <begin position="1"/>
        <end position="28"/>
    </location>
</feature>
<feature type="compositionally biased region" description="Pro residues" evidence="1">
    <location>
        <begin position="1"/>
        <end position="19"/>
    </location>
</feature>
<feature type="region of interest" description="Disordered" evidence="1">
    <location>
        <begin position="164"/>
        <end position="240"/>
    </location>
</feature>
<gene>
    <name evidence="3 4" type="primary">LOC108628704</name>
</gene>